<evidence type="ECO:0000313" key="4">
    <source>
        <dbReference type="Proteomes" id="UP001627284"/>
    </source>
</evidence>
<sequence>MATTQSGGNLLSLVSLFIFLFGAATSLSLTKMSQAAAAPGEVHATSVQQHLRPARDPQRAAVEVTSNSNNQTTPPASLLASSLCSASSQDDNNTCSNSDR</sequence>
<evidence type="ECO:0000313" key="3">
    <source>
        <dbReference type="EMBL" id="KAL3352278.1"/>
    </source>
</evidence>
<dbReference type="EMBL" id="JBJKTR010000012">
    <property type="protein sequence ID" value="KAL3352278.1"/>
    <property type="molecule type" value="Genomic_DNA"/>
</dbReference>
<feature type="compositionally biased region" description="Polar residues" evidence="1">
    <location>
        <begin position="64"/>
        <end position="75"/>
    </location>
</feature>
<feature type="region of interest" description="Disordered" evidence="1">
    <location>
        <begin position="41"/>
        <end position="100"/>
    </location>
</feature>
<feature type="compositionally biased region" description="Polar residues" evidence="1">
    <location>
        <begin position="89"/>
        <end position="100"/>
    </location>
</feature>
<protein>
    <submittedName>
        <fullName evidence="3">Uncharacterized protein</fullName>
    </submittedName>
</protein>
<dbReference type="Proteomes" id="UP001627284">
    <property type="component" value="Unassembled WGS sequence"/>
</dbReference>
<feature type="signal peptide" evidence="2">
    <location>
        <begin position="1"/>
        <end position="26"/>
    </location>
</feature>
<feature type="chain" id="PRO_5044885391" evidence="2">
    <location>
        <begin position="27"/>
        <end position="100"/>
    </location>
</feature>
<dbReference type="AlphaFoldDB" id="A0ABD2T8Z2"/>
<accession>A0ABD2T8Z2</accession>
<name>A0ABD2T8Z2_9SOLN</name>
<organism evidence="3 4">
    <name type="scientific">Solanum stoloniferum</name>
    <dbReference type="NCBI Taxonomy" id="62892"/>
    <lineage>
        <taxon>Eukaryota</taxon>
        <taxon>Viridiplantae</taxon>
        <taxon>Streptophyta</taxon>
        <taxon>Embryophyta</taxon>
        <taxon>Tracheophyta</taxon>
        <taxon>Spermatophyta</taxon>
        <taxon>Magnoliopsida</taxon>
        <taxon>eudicotyledons</taxon>
        <taxon>Gunneridae</taxon>
        <taxon>Pentapetalae</taxon>
        <taxon>asterids</taxon>
        <taxon>lamiids</taxon>
        <taxon>Solanales</taxon>
        <taxon>Solanaceae</taxon>
        <taxon>Solanoideae</taxon>
        <taxon>Solaneae</taxon>
        <taxon>Solanum</taxon>
    </lineage>
</organism>
<feature type="compositionally biased region" description="Low complexity" evidence="1">
    <location>
        <begin position="76"/>
        <end position="88"/>
    </location>
</feature>
<reference evidence="3 4" key="1">
    <citation type="submission" date="2024-05" db="EMBL/GenBank/DDBJ databases">
        <title>De novo assembly of an allotetraploid wild potato.</title>
        <authorList>
            <person name="Hosaka A.J."/>
        </authorList>
    </citation>
    <scope>NUCLEOTIDE SEQUENCE [LARGE SCALE GENOMIC DNA]</scope>
    <source>
        <tissue evidence="3">Young leaves</tissue>
    </source>
</reference>
<keyword evidence="2" id="KW-0732">Signal</keyword>
<proteinExistence type="predicted"/>
<evidence type="ECO:0000256" key="2">
    <source>
        <dbReference type="SAM" id="SignalP"/>
    </source>
</evidence>
<gene>
    <name evidence="3" type="ORF">AABB24_020364</name>
</gene>
<evidence type="ECO:0000256" key="1">
    <source>
        <dbReference type="SAM" id="MobiDB-lite"/>
    </source>
</evidence>
<keyword evidence="4" id="KW-1185">Reference proteome</keyword>
<comment type="caution">
    <text evidence="3">The sequence shown here is derived from an EMBL/GenBank/DDBJ whole genome shotgun (WGS) entry which is preliminary data.</text>
</comment>